<dbReference type="PRINTS" id="PR00176">
    <property type="entry name" value="NANEUSMPORT"/>
</dbReference>
<dbReference type="GO" id="GO:0015293">
    <property type="term" value="F:symporter activity"/>
    <property type="evidence" value="ECO:0007669"/>
    <property type="project" value="UniProtKB-KW"/>
</dbReference>
<feature type="transmembrane region" description="Helical" evidence="10">
    <location>
        <begin position="86"/>
        <end position="104"/>
    </location>
</feature>
<feature type="transmembrane region" description="Helical" evidence="10">
    <location>
        <begin position="149"/>
        <end position="175"/>
    </location>
</feature>
<proteinExistence type="inferred from homology"/>
<dbReference type="GO" id="GO:0005886">
    <property type="term" value="C:plasma membrane"/>
    <property type="evidence" value="ECO:0007669"/>
    <property type="project" value="TreeGrafter"/>
</dbReference>
<evidence type="ECO:0000256" key="4">
    <source>
        <dbReference type="ARBA" id="ARBA00022989"/>
    </source>
</evidence>
<dbReference type="SUPFAM" id="SSF161070">
    <property type="entry name" value="SNF-like"/>
    <property type="match status" value="1"/>
</dbReference>
<dbReference type="GO" id="GO:0006865">
    <property type="term" value="P:amino acid transport"/>
    <property type="evidence" value="ECO:0007669"/>
    <property type="project" value="TreeGrafter"/>
</dbReference>
<dbReference type="PANTHER" id="PTHR11616:SF309">
    <property type="entry name" value="TRANSPORTER"/>
    <property type="match status" value="1"/>
</dbReference>
<keyword evidence="7" id="KW-1015">Disulfide bond</keyword>
<feature type="binding site" evidence="6">
    <location>
        <position position="457"/>
    </location>
    <ligand>
        <name>Na(+)</name>
        <dbReference type="ChEBI" id="CHEBI:29101"/>
        <label>1</label>
    </ligand>
</feature>
<feature type="transmembrane region" description="Helical" evidence="10">
    <location>
        <begin position="560"/>
        <end position="581"/>
    </location>
</feature>
<dbReference type="Pfam" id="PF00209">
    <property type="entry name" value="SNF"/>
    <property type="match status" value="1"/>
</dbReference>
<dbReference type="OrthoDB" id="6581954at2759"/>
<accession>A0A8S9YBL3</accession>
<reference evidence="11" key="1">
    <citation type="submission" date="2019-07" db="EMBL/GenBank/DDBJ databases">
        <title>Annotation for the trematode Paragonimus miyazaki's.</title>
        <authorList>
            <person name="Choi Y.-J."/>
        </authorList>
    </citation>
    <scope>NUCLEOTIDE SEQUENCE</scope>
    <source>
        <strain evidence="11">Japan</strain>
    </source>
</reference>
<evidence type="ECO:0000256" key="2">
    <source>
        <dbReference type="ARBA" id="ARBA00022448"/>
    </source>
</evidence>
<evidence type="ECO:0000256" key="6">
    <source>
        <dbReference type="PIRSR" id="PIRSR600175-1"/>
    </source>
</evidence>
<dbReference type="EMBL" id="JTDE01022235">
    <property type="protein sequence ID" value="KAF7231900.1"/>
    <property type="molecule type" value="Genomic_DNA"/>
</dbReference>
<dbReference type="PROSITE" id="PS00754">
    <property type="entry name" value="NA_NEUROTRAN_SYMP_2"/>
    <property type="match status" value="1"/>
</dbReference>
<keyword evidence="6" id="KW-0479">Metal-binding</keyword>
<sequence length="690" mass="77058">MRFINRLEFAQTVNQSNFGIIPRQSHPLSPMTSSKRHPVLDEEKQNDRTDSESLAKLGSHISRSEHDEDSEKLLGKRDQWKRRFDFLLACIGLSVGLGNVWRFPYLCYKNGGGTFLIPYFVSVFAAGLPVFLLEVTLGQLTSQGGISAWNICPLFTGIGFATTVTNFCLSCYYNVILAWALYYLFSSLTAILPWTLCGQWWNTDGCRDSYLTNMTTMSNTSDLRLNESSSSSGGQISLAGNRSGLLFVDAATEFWERNVLGISNGIEHMGNVRWQMALCLLLAWMIIFLCIFRGIKTSGKIMYVTATTPYIFMFILLGRALSLDGSLHGLRYYVIPDWKKLATLTVWADAGSQIFFSYSISLGSLTALGSYNPFRHNAFRDCVIYASVNTFTSLLAGLIIFSTLGHMSTVANVPISSVAESGPGLAFVVYPKALSIMPISPFWSVCFFTMILLLGVDSQFAGVEGLVTALIDLRPRLFIGAWRRTAFVTLVCLVCYAVGLTMVTEGGMYLFQLFNHYAGSLIILLTAFFECIVIGYFYGAKRIAQNMRLMYGMNFGFLPTLFWCVISPVYTLSLFIISVLIYEELTYERASKPEVYQYPDWAVKVGWLLASSSVFMIPVVMFVQILRTPGSLCQRIKTLCRPQLTESQLIRIESNPEGFRQSANRETSTAITVMNGPFLTQSDEVPTSST</sequence>
<dbReference type="PANTHER" id="PTHR11616">
    <property type="entry name" value="SODIUM/CHLORIDE DEPENDENT TRANSPORTER"/>
    <property type="match status" value="1"/>
</dbReference>
<feature type="compositionally biased region" description="Basic and acidic residues" evidence="9">
    <location>
        <begin position="38"/>
        <end position="53"/>
    </location>
</feature>
<feature type="binding site" evidence="6">
    <location>
        <position position="92"/>
    </location>
    <ligand>
        <name>Na(+)</name>
        <dbReference type="ChEBI" id="CHEBI:29101"/>
        <label>1</label>
    </ligand>
</feature>
<feature type="transmembrane region" description="Helical" evidence="10">
    <location>
        <begin position="301"/>
        <end position="321"/>
    </location>
</feature>
<comment type="caution">
    <text evidence="11">The sequence shown here is derived from an EMBL/GenBank/DDBJ whole genome shotgun (WGS) entry which is preliminary data.</text>
</comment>
<feature type="disulfide bond" evidence="7">
    <location>
        <begin position="197"/>
        <end position="206"/>
    </location>
</feature>
<gene>
    <name evidence="11" type="ORF">EG68_02470</name>
</gene>
<keyword evidence="4 10" id="KW-1133">Transmembrane helix</keyword>
<feature type="binding site" evidence="6">
    <location>
        <position position="95"/>
    </location>
    <ligand>
        <name>Na(+)</name>
        <dbReference type="ChEBI" id="CHEBI:29101"/>
        <label>1</label>
    </ligand>
</feature>
<keyword evidence="12" id="KW-1185">Reference proteome</keyword>
<dbReference type="InterPro" id="IPR037272">
    <property type="entry name" value="SNS_sf"/>
</dbReference>
<feature type="region of interest" description="Disordered" evidence="9">
    <location>
        <begin position="22"/>
        <end position="64"/>
    </location>
</feature>
<keyword evidence="8" id="KW-0769">Symport</keyword>
<dbReference type="Proteomes" id="UP000822476">
    <property type="component" value="Unassembled WGS sequence"/>
</dbReference>
<feature type="transmembrane region" description="Helical" evidence="10">
    <location>
        <begin position="442"/>
        <end position="473"/>
    </location>
</feature>
<organism evidence="11 12">
    <name type="scientific">Paragonimus skrjabini miyazakii</name>
    <dbReference type="NCBI Taxonomy" id="59628"/>
    <lineage>
        <taxon>Eukaryota</taxon>
        <taxon>Metazoa</taxon>
        <taxon>Spiralia</taxon>
        <taxon>Lophotrochozoa</taxon>
        <taxon>Platyhelminthes</taxon>
        <taxon>Trematoda</taxon>
        <taxon>Digenea</taxon>
        <taxon>Plagiorchiida</taxon>
        <taxon>Troglotremata</taxon>
        <taxon>Troglotrematidae</taxon>
        <taxon>Paragonimus</taxon>
    </lineage>
</organism>
<evidence type="ECO:0000256" key="1">
    <source>
        <dbReference type="ARBA" id="ARBA00004141"/>
    </source>
</evidence>
<dbReference type="PROSITE" id="PS00610">
    <property type="entry name" value="NA_NEUROTRAN_SYMP_1"/>
    <property type="match status" value="1"/>
</dbReference>
<feature type="binding site" evidence="6">
    <location>
        <position position="389"/>
    </location>
    <ligand>
        <name>Na(+)</name>
        <dbReference type="ChEBI" id="CHEBI:29101"/>
        <label>1</label>
    </ligand>
</feature>
<evidence type="ECO:0000256" key="9">
    <source>
        <dbReference type="SAM" id="MobiDB-lite"/>
    </source>
</evidence>
<feature type="transmembrane region" description="Helical" evidence="10">
    <location>
        <begin position="181"/>
        <end position="201"/>
    </location>
</feature>
<evidence type="ECO:0000256" key="8">
    <source>
        <dbReference type="RuleBase" id="RU003732"/>
    </source>
</evidence>
<protein>
    <recommendedName>
        <fullName evidence="8">Transporter</fullName>
    </recommendedName>
</protein>
<feature type="binding site" evidence="6">
    <location>
        <position position="99"/>
    </location>
    <ligand>
        <name>Na(+)</name>
        <dbReference type="ChEBI" id="CHEBI:29101"/>
        <label>1</label>
    </ligand>
</feature>
<feature type="binding site" evidence="6">
    <location>
        <position position="454"/>
    </location>
    <ligand>
        <name>Na(+)</name>
        <dbReference type="ChEBI" id="CHEBI:29101"/>
        <label>1</label>
    </ligand>
</feature>
<comment type="subcellular location">
    <subcellularLocation>
        <location evidence="1">Membrane</location>
        <topology evidence="1">Multi-pass membrane protein</topology>
    </subcellularLocation>
</comment>
<comment type="similarity">
    <text evidence="8">Belongs to the sodium:neurotransmitter symporter (SNF) (TC 2.A.22) family.</text>
</comment>
<dbReference type="GO" id="GO:0046872">
    <property type="term" value="F:metal ion binding"/>
    <property type="evidence" value="ECO:0007669"/>
    <property type="project" value="UniProtKB-KW"/>
</dbReference>
<keyword evidence="6" id="KW-0915">Sodium</keyword>
<evidence type="ECO:0000256" key="10">
    <source>
        <dbReference type="SAM" id="Phobius"/>
    </source>
</evidence>
<keyword evidence="3 8" id="KW-0812">Transmembrane</keyword>
<evidence type="ECO:0000313" key="12">
    <source>
        <dbReference type="Proteomes" id="UP000822476"/>
    </source>
</evidence>
<dbReference type="GO" id="GO:0035725">
    <property type="term" value="P:sodium ion transmembrane transport"/>
    <property type="evidence" value="ECO:0007669"/>
    <property type="project" value="TreeGrafter"/>
</dbReference>
<feature type="transmembrane region" description="Helical" evidence="10">
    <location>
        <begin position="485"/>
        <end position="511"/>
    </location>
</feature>
<evidence type="ECO:0000313" key="11">
    <source>
        <dbReference type="EMBL" id="KAF7231900.1"/>
    </source>
</evidence>
<keyword evidence="5 10" id="KW-0472">Membrane</keyword>
<feature type="transmembrane region" description="Helical" evidence="10">
    <location>
        <begin position="601"/>
        <end position="626"/>
    </location>
</feature>
<keyword evidence="2 8" id="KW-0813">Transport</keyword>
<feature type="binding site" evidence="6">
    <location>
        <position position="357"/>
    </location>
    <ligand>
        <name>Na(+)</name>
        <dbReference type="ChEBI" id="CHEBI:29101"/>
        <label>1</label>
    </ligand>
</feature>
<dbReference type="PROSITE" id="PS50267">
    <property type="entry name" value="NA_NEUROTRAN_SYMP_3"/>
    <property type="match status" value="1"/>
</dbReference>
<feature type="transmembrane region" description="Helical" evidence="10">
    <location>
        <begin position="382"/>
        <end position="404"/>
    </location>
</feature>
<feature type="transmembrane region" description="Helical" evidence="10">
    <location>
        <begin position="276"/>
        <end position="295"/>
    </location>
</feature>
<feature type="transmembrane region" description="Helical" evidence="10">
    <location>
        <begin position="116"/>
        <end position="137"/>
    </location>
</feature>
<feature type="binding site" evidence="6">
    <location>
        <position position="458"/>
    </location>
    <ligand>
        <name>Na(+)</name>
        <dbReference type="ChEBI" id="CHEBI:29101"/>
        <label>1</label>
    </ligand>
</feature>
<dbReference type="AlphaFoldDB" id="A0A8S9YBL3"/>
<name>A0A8S9YBL3_9TREM</name>
<evidence type="ECO:0000256" key="3">
    <source>
        <dbReference type="ARBA" id="ARBA00022692"/>
    </source>
</evidence>
<feature type="transmembrane region" description="Helical" evidence="10">
    <location>
        <begin position="517"/>
        <end position="539"/>
    </location>
</feature>
<evidence type="ECO:0000256" key="7">
    <source>
        <dbReference type="PIRSR" id="PIRSR600175-2"/>
    </source>
</evidence>
<dbReference type="InterPro" id="IPR000175">
    <property type="entry name" value="Na/ntran_symport"/>
</dbReference>
<evidence type="ECO:0000256" key="5">
    <source>
        <dbReference type="ARBA" id="ARBA00023136"/>
    </source>
</evidence>